<accession>A0A5R9FCI1</accession>
<comment type="caution">
    <text evidence="1">The sequence shown here is derived from an EMBL/GenBank/DDBJ whole genome shotgun (WGS) entry which is preliminary data.</text>
</comment>
<sequence>MNEGTIVQKGNAFHCGECFQVYFKRDNKTLPGQCKKCSHVFSDKDHKAYRELRILGGFLAIDETAYRAAVKANDVSNWLNKRK</sequence>
<keyword evidence="2" id="KW-1185">Reference proteome</keyword>
<dbReference type="Proteomes" id="UP000308230">
    <property type="component" value="Unassembled WGS sequence"/>
</dbReference>
<gene>
    <name evidence="1" type="ORF">FCL54_03530</name>
</gene>
<reference evidence="1 2" key="1">
    <citation type="submission" date="2019-04" db="EMBL/GenBank/DDBJ databases">
        <title>Bacillus caeni sp. nov., a bacterium isolated from mangrove sediment.</title>
        <authorList>
            <person name="Huang H."/>
            <person name="Mo K."/>
            <person name="Hu Y."/>
        </authorList>
    </citation>
    <scope>NUCLEOTIDE SEQUENCE [LARGE SCALE GENOMIC DNA]</scope>
    <source>
        <strain evidence="1 2">HB172195</strain>
    </source>
</reference>
<dbReference type="RefSeq" id="WP_171016664.1">
    <property type="nucleotide sequence ID" value="NZ_SWLG01000002.1"/>
</dbReference>
<evidence type="ECO:0000313" key="1">
    <source>
        <dbReference type="EMBL" id="TLS38583.1"/>
    </source>
</evidence>
<name>A0A5R9FCI1_9BACL</name>
<proteinExistence type="predicted"/>
<protein>
    <submittedName>
        <fullName evidence="1">Uncharacterized protein</fullName>
    </submittedName>
</protein>
<evidence type="ECO:0000313" key="2">
    <source>
        <dbReference type="Proteomes" id="UP000308230"/>
    </source>
</evidence>
<dbReference type="EMBL" id="SWLG01000002">
    <property type="protein sequence ID" value="TLS38583.1"/>
    <property type="molecule type" value="Genomic_DNA"/>
</dbReference>
<organism evidence="1 2">
    <name type="scientific">Exobacillus caeni</name>
    <dbReference type="NCBI Taxonomy" id="2574798"/>
    <lineage>
        <taxon>Bacteria</taxon>
        <taxon>Bacillati</taxon>
        <taxon>Bacillota</taxon>
        <taxon>Bacilli</taxon>
        <taxon>Bacillales</taxon>
        <taxon>Guptibacillaceae</taxon>
        <taxon>Exobacillus</taxon>
    </lineage>
</organism>
<dbReference type="AlphaFoldDB" id="A0A5R9FCI1"/>